<feature type="non-terminal residue" evidence="1">
    <location>
        <position position="61"/>
    </location>
</feature>
<comment type="caution">
    <text evidence="1">The sequence shown here is derived from an EMBL/GenBank/DDBJ whole genome shotgun (WGS) entry which is preliminary data.</text>
</comment>
<proteinExistence type="predicted"/>
<organism evidence="1 2">
    <name type="scientific">Rotaria magnacalcarata</name>
    <dbReference type="NCBI Taxonomy" id="392030"/>
    <lineage>
        <taxon>Eukaryota</taxon>
        <taxon>Metazoa</taxon>
        <taxon>Spiralia</taxon>
        <taxon>Gnathifera</taxon>
        <taxon>Rotifera</taxon>
        <taxon>Eurotatoria</taxon>
        <taxon>Bdelloidea</taxon>
        <taxon>Philodinida</taxon>
        <taxon>Philodinidae</taxon>
        <taxon>Rotaria</taxon>
    </lineage>
</organism>
<evidence type="ECO:0000313" key="2">
    <source>
        <dbReference type="Proteomes" id="UP000681967"/>
    </source>
</evidence>
<evidence type="ECO:0000313" key="1">
    <source>
        <dbReference type="EMBL" id="CAF4930724.1"/>
    </source>
</evidence>
<accession>A0A8S3D3H4</accession>
<dbReference type="EMBL" id="CAJOBH010177968">
    <property type="protein sequence ID" value="CAF4930724.1"/>
    <property type="molecule type" value="Genomic_DNA"/>
</dbReference>
<dbReference type="AlphaFoldDB" id="A0A8S3D3H4"/>
<gene>
    <name evidence="1" type="ORF">BYL167_LOCUS53307</name>
</gene>
<sequence>MNKYAVDISGKQSAVQDSIDAFVLLSKRSFIPFDGDFQIKTSFPAQITSENRVIDWKTALD</sequence>
<protein>
    <submittedName>
        <fullName evidence="1">Uncharacterized protein</fullName>
    </submittedName>
</protein>
<reference evidence="1" key="1">
    <citation type="submission" date="2021-02" db="EMBL/GenBank/DDBJ databases">
        <authorList>
            <person name="Nowell W R."/>
        </authorList>
    </citation>
    <scope>NUCLEOTIDE SEQUENCE</scope>
</reference>
<name>A0A8S3D3H4_9BILA</name>
<dbReference type="Proteomes" id="UP000681967">
    <property type="component" value="Unassembled WGS sequence"/>
</dbReference>